<keyword evidence="2" id="KW-1185">Reference proteome</keyword>
<gene>
    <name evidence="1" type="ORF">BN980_GECA12s00164g</name>
</gene>
<comment type="caution">
    <text evidence="1">The sequence shown here is derived from an EMBL/GenBank/DDBJ whole genome shotgun (WGS) entry which is preliminary data.</text>
</comment>
<dbReference type="EMBL" id="CCBN010000012">
    <property type="protein sequence ID" value="CDO55636.1"/>
    <property type="molecule type" value="Genomic_DNA"/>
</dbReference>
<proteinExistence type="predicted"/>
<organism evidence="1 2">
    <name type="scientific">Geotrichum candidum</name>
    <name type="common">Oospora lactis</name>
    <name type="synonym">Dipodascus geotrichum</name>
    <dbReference type="NCBI Taxonomy" id="1173061"/>
    <lineage>
        <taxon>Eukaryota</taxon>
        <taxon>Fungi</taxon>
        <taxon>Dikarya</taxon>
        <taxon>Ascomycota</taxon>
        <taxon>Saccharomycotina</taxon>
        <taxon>Dipodascomycetes</taxon>
        <taxon>Dipodascales</taxon>
        <taxon>Dipodascaceae</taxon>
        <taxon>Geotrichum</taxon>
    </lineage>
</organism>
<protein>
    <submittedName>
        <fullName evidence="1">Uncharacterized protein</fullName>
    </submittedName>
</protein>
<name>A0A0J9XE39_GEOCN</name>
<dbReference type="AlphaFoldDB" id="A0A0J9XE39"/>
<accession>A0A0J9XE39</accession>
<sequence>MLSSCISMIMNRFRHLNSKTTKVVIRAVNLNDYRRSCVCVCVCVCVFPYELFSHMVNTNLKVIIPNKALVFLILHHSHKSEHDVMSKLSFINVKRMDEAGIDDDDNSSYNESFSKNANDGSEQSTRALIVLSDHILTEKIKAHISIFFKAQIIRKLVQDKLDLDGSLFDTRQDFSESIKNIMLHIGVSCEHL</sequence>
<dbReference type="Proteomes" id="UP000242525">
    <property type="component" value="Unassembled WGS sequence"/>
</dbReference>
<reference evidence="1" key="1">
    <citation type="submission" date="2014-03" db="EMBL/GenBank/DDBJ databases">
        <authorList>
            <person name="Casaregola S."/>
        </authorList>
    </citation>
    <scope>NUCLEOTIDE SEQUENCE [LARGE SCALE GENOMIC DNA]</scope>
    <source>
        <strain evidence="1">CLIB 918</strain>
    </source>
</reference>
<evidence type="ECO:0000313" key="2">
    <source>
        <dbReference type="Proteomes" id="UP000242525"/>
    </source>
</evidence>
<evidence type="ECO:0000313" key="1">
    <source>
        <dbReference type="EMBL" id="CDO55636.1"/>
    </source>
</evidence>